<dbReference type="InterPro" id="IPR005814">
    <property type="entry name" value="Aminotrans_3"/>
</dbReference>
<sequence>MRGAKQLHLGFHARHPPACIASGASGQRNISVGVTTAMKSPLAALLWRSLRVYQVFGANTDVGKTIFTTLLARTARKKAQDEHVAFLKPVSTGAADEADDRCEHLACFAPGVSRRTLYQYDIPCSPHTAALASGRPIPSDDALLAECRVFAAQCAAAASSNSGWLFMETAGGVHSPGPSGHTQADLYIPLRAPTLLIGDSRLGGISQTIAAYESLQIRGYDVEAVLLFRNARYENHRFLADYFMQNHRVPVSSVAGPPRRDEQDARRDEAAMRAYYDGADCEDMASRVLETLRGNHEERLSNLDTMASRASQCIWYPFTQQSLVGPQEIMAIDSAHGDYFQTLAPPLPLPQMANTPNTDIASKPTGNESYIPEKAPPALRASFDASASWWTQGLGHSNPKLTLAAAHAAGRYGHVMFASAIHQPAISLAETLLKGMRNPRLRRVFYSDNGSTGTEVAVKMGLRAARTRYGWGPREKLHILGLKGAYHGDTMGAMDCADPGIYNEKIEWYEGKGHWLDYPTVLCKSGQWTVSGMAAQEKNKSSSSAGDGWPVRAYDSLHEIFDVEAREAAGEHAMYEKYIICTLQHLQDQGRKFGALMLEPIILGAGGMQFVDPLFQRTLVNTVRKSPHLFGTPTQTAGAPGNGSNNTNDWTGLPIIFDEVFTGLYRLGRLTPSSFLGVHPDISVHAKLLTGGLVPLCATLASESIFNTFLSPDKTDALLHGHSYTAHPIGCQVALESLREMQAMDGSGAWDWAREQGWQQQQQQQQQKSKHTELGAVEVWSTWPRGFVEDLSRLTDKVDGVWALGSVLAIHMRDAAGSGYSSNAAVGLRESLAAGRPDGEAGPWNVHSRVLGNVLYVMASQVTSRESVRQLCELLVESLGRGVTR</sequence>
<dbReference type="SUPFAM" id="SSF52540">
    <property type="entry name" value="P-loop containing nucleoside triphosphate hydrolases"/>
    <property type="match status" value="1"/>
</dbReference>
<comment type="subcellular location">
    <subcellularLocation>
        <location evidence="1">Mitochondrion</location>
    </subcellularLocation>
</comment>
<proteinExistence type="inferred from homology"/>
<dbReference type="EMBL" id="SRPR01000034">
    <property type="protein sequence ID" value="KAG5965075.1"/>
    <property type="molecule type" value="Genomic_DNA"/>
</dbReference>
<dbReference type="Gene3D" id="3.40.640.10">
    <property type="entry name" value="Type I PLP-dependent aspartate aminotransferase-like (Major domain)"/>
    <property type="match status" value="1"/>
</dbReference>
<dbReference type="Proteomes" id="UP000742024">
    <property type="component" value="Unassembled WGS sequence"/>
</dbReference>
<dbReference type="InterPro" id="IPR015421">
    <property type="entry name" value="PyrdxlP-dep_Trfase_major"/>
</dbReference>
<dbReference type="PANTHER" id="PTHR42684:SF3">
    <property type="entry name" value="ADENOSYLMETHIONINE-8-AMINO-7-OXONONANOATE AMINOTRANSFERASE"/>
    <property type="match status" value="1"/>
</dbReference>
<keyword evidence="2" id="KW-0032">Aminotransferase</keyword>
<evidence type="ECO:0000313" key="4">
    <source>
        <dbReference type="EMBL" id="KAG5965075.1"/>
    </source>
</evidence>
<gene>
    <name evidence="4" type="ORF">E4U57_004493</name>
</gene>
<protein>
    <recommendedName>
        <fullName evidence="6">Adenosylmethionine-8-amino-7-oxononanoate aminotransferase</fullName>
    </recommendedName>
</protein>
<evidence type="ECO:0000256" key="2">
    <source>
        <dbReference type="ARBA" id="ARBA00022576"/>
    </source>
</evidence>
<evidence type="ECO:0000313" key="5">
    <source>
        <dbReference type="Proteomes" id="UP000742024"/>
    </source>
</evidence>
<comment type="caution">
    <text evidence="4">The sequence shown here is derived from an EMBL/GenBank/DDBJ whole genome shotgun (WGS) entry which is preliminary data.</text>
</comment>
<dbReference type="InterPro" id="IPR027417">
    <property type="entry name" value="P-loop_NTPase"/>
</dbReference>
<dbReference type="PANTHER" id="PTHR42684">
    <property type="entry name" value="ADENOSYLMETHIONINE-8-AMINO-7-OXONONANOATE AMINOTRANSFERASE"/>
    <property type="match status" value="1"/>
</dbReference>
<dbReference type="Pfam" id="PF00202">
    <property type="entry name" value="Aminotran_3"/>
    <property type="match status" value="2"/>
</dbReference>
<accession>A0ABQ7PIR0</accession>
<dbReference type="InterPro" id="IPR015424">
    <property type="entry name" value="PyrdxlP-dep_Trfase"/>
</dbReference>
<dbReference type="CDD" id="cd03109">
    <property type="entry name" value="DTBS"/>
    <property type="match status" value="1"/>
</dbReference>
<dbReference type="InterPro" id="IPR004472">
    <property type="entry name" value="DTB_synth_BioD"/>
</dbReference>
<evidence type="ECO:0000256" key="1">
    <source>
        <dbReference type="ARBA" id="ARBA00004173"/>
    </source>
</evidence>
<dbReference type="SUPFAM" id="SSF53383">
    <property type="entry name" value="PLP-dependent transferases"/>
    <property type="match status" value="1"/>
</dbReference>
<reference evidence="4 5" key="1">
    <citation type="journal article" date="2020" name="bioRxiv">
        <title>Whole genome comparisons of ergot fungi reveals the divergence and evolution of species within the genus Claviceps are the result of varying mechanisms driving genome evolution and host range expansion.</title>
        <authorList>
            <person name="Wyka S.A."/>
            <person name="Mondo S.J."/>
            <person name="Liu M."/>
            <person name="Dettman J."/>
            <person name="Nalam V."/>
            <person name="Broders K.D."/>
        </authorList>
    </citation>
    <scope>NUCLEOTIDE SEQUENCE [LARGE SCALE GENOMIC DNA]</scope>
    <source>
        <strain evidence="4 5">LM583</strain>
    </source>
</reference>
<keyword evidence="3" id="KW-0808">Transferase</keyword>
<dbReference type="PROSITE" id="PS00600">
    <property type="entry name" value="AA_TRANSFER_CLASS_3"/>
    <property type="match status" value="1"/>
</dbReference>
<name>A0ABQ7PIR0_9HYPO</name>
<organism evidence="4 5">
    <name type="scientific">Claviceps arundinis</name>
    <dbReference type="NCBI Taxonomy" id="1623583"/>
    <lineage>
        <taxon>Eukaryota</taxon>
        <taxon>Fungi</taxon>
        <taxon>Dikarya</taxon>
        <taxon>Ascomycota</taxon>
        <taxon>Pezizomycotina</taxon>
        <taxon>Sordariomycetes</taxon>
        <taxon>Hypocreomycetidae</taxon>
        <taxon>Hypocreales</taxon>
        <taxon>Clavicipitaceae</taxon>
        <taxon>Claviceps</taxon>
    </lineage>
</organism>
<dbReference type="HAMAP" id="MF_00336">
    <property type="entry name" value="BioD"/>
    <property type="match status" value="1"/>
</dbReference>
<keyword evidence="5" id="KW-1185">Reference proteome</keyword>
<dbReference type="Gene3D" id="3.40.50.300">
    <property type="entry name" value="P-loop containing nucleotide triphosphate hydrolases"/>
    <property type="match status" value="1"/>
</dbReference>
<dbReference type="InterPro" id="IPR049704">
    <property type="entry name" value="Aminotrans_3_PPA_site"/>
</dbReference>
<evidence type="ECO:0000256" key="3">
    <source>
        <dbReference type="ARBA" id="ARBA00022679"/>
    </source>
</evidence>
<dbReference type="Pfam" id="PF13500">
    <property type="entry name" value="AAA_26"/>
    <property type="match status" value="1"/>
</dbReference>
<evidence type="ECO:0008006" key="6">
    <source>
        <dbReference type="Google" id="ProtNLM"/>
    </source>
</evidence>